<dbReference type="Proteomes" id="UP000233551">
    <property type="component" value="Unassembled WGS sequence"/>
</dbReference>
<dbReference type="AlphaFoldDB" id="A0A2I0I4E4"/>
<evidence type="ECO:0000313" key="1">
    <source>
        <dbReference type="EMBL" id="PKI38854.1"/>
    </source>
</evidence>
<evidence type="ECO:0000313" key="2">
    <source>
        <dbReference type="Proteomes" id="UP000233551"/>
    </source>
</evidence>
<protein>
    <submittedName>
        <fullName evidence="1">Uncharacterized protein</fullName>
    </submittedName>
</protein>
<keyword evidence="2" id="KW-1185">Reference proteome</keyword>
<accession>A0A2I0I4E4</accession>
<gene>
    <name evidence="1" type="ORF">CRG98_040754</name>
</gene>
<sequence>MFYLASGYEERVGEVFESPVTRLNAWKRARVLRMHVRARKAARKDVWRAGRARWCAIGRRARGPVAVRGYYSLESTVFARNEEINLK</sequence>
<comment type="caution">
    <text evidence="1">The sequence shown here is derived from an EMBL/GenBank/DDBJ whole genome shotgun (WGS) entry which is preliminary data.</text>
</comment>
<proteinExistence type="predicted"/>
<dbReference type="EMBL" id="PGOL01003988">
    <property type="protein sequence ID" value="PKI38854.1"/>
    <property type="molecule type" value="Genomic_DNA"/>
</dbReference>
<name>A0A2I0I4E4_PUNGR</name>
<organism evidence="1 2">
    <name type="scientific">Punica granatum</name>
    <name type="common">Pomegranate</name>
    <dbReference type="NCBI Taxonomy" id="22663"/>
    <lineage>
        <taxon>Eukaryota</taxon>
        <taxon>Viridiplantae</taxon>
        <taxon>Streptophyta</taxon>
        <taxon>Embryophyta</taxon>
        <taxon>Tracheophyta</taxon>
        <taxon>Spermatophyta</taxon>
        <taxon>Magnoliopsida</taxon>
        <taxon>eudicotyledons</taxon>
        <taxon>Gunneridae</taxon>
        <taxon>Pentapetalae</taxon>
        <taxon>rosids</taxon>
        <taxon>malvids</taxon>
        <taxon>Myrtales</taxon>
        <taxon>Lythraceae</taxon>
        <taxon>Punica</taxon>
    </lineage>
</organism>
<reference evidence="1 2" key="1">
    <citation type="submission" date="2017-11" db="EMBL/GenBank/DDBJ databases">
        <title>De-novo sequencing of pomegranate (Punica granatum L.) genome.</title>
        <authorList>
            <person name="Akparov Z."/>
            <person name="Amiraslanov A."/>
            <person name="Hajiyeva S."/>
            <person name="Abbasov M."/>
            <person name="Kaur K."/>
            <person name="Hamwieh A."/>
            <person name="Solovyev V."/>
            <person name="Salamov A."/>
            <person name="Braich B."/>
            <person name="Kosarev P."/>
            <person name="Mahmoud A."/>
            <person name="Hajiyev E."/>
            <person name="Babayeva S."/>
            <person name="Izzatullayeva V."/>
            <person name="Mammadov A."/>
            <person name="Mammadov A."/>
            <person name="Sharifova S."/>
            <person name="Ojaghi J."/>
            <person name="Eynullazada K."/>
            <person name="Bayramov B."/>
            <person name="Abdulazimova A."/>
            <person name="Shahmuradov I."/>
        </authorList>
    </citation>
    <scope>NUCLEOTIDE SEQUENCE [LARGE SCALE GENOMIC DNA]</scope>
    <source>
        <strain evidence="2">cv. AG2017</strain>
        <tissue evidence="1">Leaf</tissue>
    </source>
</reference>